<protein>
    <recommendedName>
        <fullName evidence="4">DUF624 domain-containing protein</fullName>
    </recommendedName>
</protein>
<feature type="transmembrane region" description="Helical" evidence="1">
    <location>
        <begin position="75"/>
        <end position="93"/>
    </location>
</feature>
<proteinExistence type="predicted"/>
<organism evidence="2 3">
    <name type="scientific">Enterococcus diestrammenae</name>
    <dbReference type="NCBI Taxonomy" id="1155073"/>
    <lineage>
        <taxon>Bacteria</taxon>
        <taxon>Bacillati</taxon>
        <taxon>Bacillota</taxon>
        <taxon>Bacilli</taxon>
        <taxon>Lactobacillales</taxon>
        <taxon>Enterococcaceae</taxon>
        <taxon>Enterococcus</taxon>
    </lineage>
</organism>
<keyword evidence="3" id="KW-1185">Reference proteome</keyword>
<dbReference type="EMBL" id="MAEI02000001">
    <property type="protein sequence ID" value="MEO1782795.1"/>
    <property type="molecule type" value="Genomic_DNA"/>
</dbReference>
<reference evidence="2" key="1">
    <citation type="submission" date="2016-06" db="EMBL/GenBank/DDBJ databases">
        <authorList>
            <person name="Van Tyne D."/>
        </authorList>
    </citation>
    <scope>NUCLEOTIDE SEQUENCE</scope>
    <source>
        <strain evidence="2">JM9A</strain>
    </source>
</reference>
<feature type="transmembrane region" description="Helical" evidence="1">
    <location>
        <begin position="100"/>
        <end position="122"/>
    </location>
</feature>
<reference evidence="2" key="2">
    <citation type="submission" date="2024-02" db="EMBL/GenBank/DDBJ databases">
        <title>The Genome Sequence of Enterococcus diestrammenae JM9A.</title>
        <authorList>
            <person name="Earl A."/>
            <person name="Manson A."/>
            <person name="Gilmore M."/>
            <person name="Sanders J."/>
            <person name="Shea T."/>
            <person name="Howe W."/>
            <person name="Livny J."/>
            <person name="Cuomo C."/>
            <person name="Neafsey D."/>
            <person name="Birren B."/>
        </authorList>
    </citation>
    <scope>NUCLEOTIDE SEQUENCE</scope>
    <source>
        <strain evidence="2">JM9A</strain>
    </source>
</reference>
<name>A0ABV0F3Z6_9ENTE</name>
<dbReference type="RefSeq" id="WP_161869837.1">
    <property type="nucleotide sequence ID" value="NZ_JAQFAM010000001.1"/>
</dbReference>
<evidence type="ECO:0000313" key="2">
    <source>
        <dbReference type="EMBL" id="MEO1782795.1"/>
    </source>
</evidence>
<feature type="transmembrane region" description="Helical" evidence="1">
    <location>
        <begin position="159"/>
        <end position="185"/>
    </location>
</feature>
<sequence>MTEKSSKLVATVELLYVLVKCSLHFWGWLVTGGLIYGWVSSQKKLVLCVDHPEALQEKLWRLTEKLPATKLWEKVLSVGIFLALALFLAGAWLGSTSLGLLFKVIGGLSLLLFLLYSAHWVLGTVADDESKGAPVAIGYQLLLQTLRPSLLNGFILGTYAFWLLLLPVSPLLFFLVAPGGVAYLLKKGAQKYREMEGKTHDSCQS</sequence>
<dbReference type="Proteomes" id="UP001429357">
    <property type="component" value="Unassembled WGS sequence"/>
</dbReference>
<evidence type="ECO:0000313" key="3">
    <source>
        <dbReference type="Proteomes" id="UP001429357"/>
    </source>
</evidence>
<evidence type="ECO:0000256" key="1">
    <source>
        <dbReference type="SAM" id="Phobius"/>
    </source>
</evidence>
<comment type="caution">
    <text evidence="2">The sequence shown here is derived from an EMBL/GenBank/DDBJ whole genome shotgun (WGS) entry which is preliminary data.</text>
</comment>
<keyword evidence="1" id="KW-1133">Transmembrane helix</keyword>
<accession>A0ABV0F3Z6</accession>
<evidence type="ECO:0008006" key="4">
    <source>
        <dbReference type="Google" id="ProtNLM"/>
    </source>
</evidence>
<keyword evidence="1" id="KW-0472">Membrane</keyword>
<feature type="transmembrane region" description="Helical" evidence="1">
    <location>
        <begin position="12"/>
        <end position="39"/>
    </location>
</feature>
<keyword evidence="1" id="KW-0812">Transmembrane</keyword>
<gene>
    <name evidence="2" type="ORF">BAU18_002410</name>
</gene>